<dbReference type="EMBL" id="JBBPFD010000010">
    <property type="protein sequence ID" value="KAK7910515.1"/>
    <property type="molecule type" value="Genomic_DNA"/>
</dbReference>
<evidence type="ECO:0000313" key="2">
    <source>
        <dbReference type="EMBL" id="KAK7910515.1"/>
    </source>
</evidence>
<accession>A0AAW0P0X0</accession>
<sequence length="169" mass="18272">MNAGQNGYHGKLACPVSRALTLTPANLRLDPTVASRILSGPGAGAKKDQVNTGAVPRVRTQQRIKAPLRPAKKKGTRHATVTSAPDTSSSSSRAFRPGYRARVTPAQTSSPSRDIPMNRMCFLLIARGASLLCIRQMSSPRAPGATLAHDVIFIQRKSMRWCWGQFGSY</sequence>
<evidence type="ECO:0000313" key="3">
    <source>
        <dbReference type="Proteomes" id="UP001460270"/>
    </source>
</evidence>
<comment type="caution">
    <text evidence="2">The sequence shown here is derived from an EMBL/GenBank/DDBJ whole genome shotgun (WGS) entry which is preliminary data.</text>
</comment>
<proteinExistence type="predicted"/>
<gene>
    <name evidence="2" type="ORF">WMY93_015199</name>
</gene>
<organism evidence="2 3">
    <name type="scientific">Mugilogobius chulae</name>
    <name type="common">yellowstripe goby</name>
    <dbReference type="NCBI Taxonomy" id="88201"/>
    <lineage>
        <taxon>Eukaryota</taxon>
        <taxon>Metazoa</taxon>
        <taxon>Chordata</taxon>
        <taxon>Craniata</taxon>
        <taxon>Vertebrata</taxon>
        <taxon>Euteleostomi</taxon>
        <taxon>Actinopterygii</taxon>
        <taxon>Neopterygii</taxon>
        <taxon>Teleostei</taxon>
        <taxon>Neoteleostei</taxon>
        <taxon>Acanthomorphata</taxon>
        <taxon>Gobiaria</taxon>
        <taxon>Gobiiformes</taxon>
        <taxon>Gobioidei</taxon>
        <taxon>Gobiidae</taxon>
        <taxon>Gobionellinae</taxon>
        <taxon>Mugilogobius</taxon>
    </lineage>
</organism>
<protein>
    <submittedName>
        <fullName evidence="2">Uncharacterized protein</fullName>
    </submittedName>
</protein>
<dbReference type="AlphaFoldDB" id="A0AAW0P0X0"/>
<evidence type="ECO:0000256" key="1">
    <source>
        <dbReference type="SAM" id="MobiDB-lite"/>
    </source>
</evidence>
<feature type="region of interest" description="Disordered" evidence="1">
    <location>
        <begin position="67"/>
        <end position="96"/>
    </location>
</feature>
<keyword evidence="3" id="KW-1185">Reference proteome</keyword>
<name>A0AAW0P0X0_9GOBI</name>
<reference evidence="3" key="1">
    <citation type="submission" date="2024-04" db="EMBL/GenBank/DDBJ databases">
        <title>Salinicola lusitanus LLJ914,a marine bacterium isolated from the Okinawa Trough.</title>
        <authorList>
            <person name="Li J."/>
        </authorList>
    </citation>
    <scope>NUCLEOTIDE SEQUENCE [LARGE SCALE GENOMIC DNA]</scope>
</reference>
<dbReference type="Proteomes" id="UP001460270">
    <property type="component" value="Unassembled WGS sequence"/>
</dbReference>